<comment type="cofactor">
    <cofactor evidence="1 11">
        <name>Ca(2+)</name>
        <dbReference type="ChEBI" id="CHEBI:29108"/>
    </cofactor>
</comment>
<dbReference type="GO" id="GO:0030166">
    <property type="term" value="P:proteoglycan biosynthetic process"/>
    <property type="evidence" value="ECO:0007669"/>
    <property type="project" value="TreeGrafter"/>
</dbReference>
<dbReference type="EC" id="3.6.1.5" evidence="2"/>
<comment type="similarity">
    <text evidence="8">Belongs to the apyrase family.</text>
</comment>
<evidence type="ECO:0000256" key="8">
    <source>
        <dbReference type="ARBA" id="ARBA00025738"/>
    </source>
</evidence>
<feature type="transmembrane region" description="Helical" evidence="13">
    <location>
        <begin position="124"/>
        <end position="144"/>
    </location>
</feature>
<name>A0A553NUB3_TIGCA</name>
<evidence type="ECO:0000256" key="1">
    <source>
        <dbReference type="ARBA" id="ARBA00001913"/>
    </source>
</evidence>
<protein>
    <recommendedName>
        <fullName evidence="10">Apyrase</fullName>
        <ecNumber evidence="2">3.6.1.5</ecNumber>
    </recommendedName>
</protein>
<evidence type="ECO:0000256" key="6">
    <source>
        <dbReference type="ARBA" id="ARBA00022837"/>
    </source>
</evidence>
<dbReference type="SUPFAM" id="SSF101887">
    <property type="entry name" value="Apyrase"/>
    <property type="match status" value="1"/>
</dbReference>
<keyword evidence="7" id="KW-0800">Toxin</keyword>
<dbReference type="InterPro" id="IPR009283">
    <property type="entry name" value="Apyrase"/>
</dbReference>
<feature type="region of interest" description="Disordered" evidence="12">
    <location>
        <begin position="39"/>
        <end position="90"/>
    </location>
</feature>
<organism evidence="14 15">
    <name type="scientific">Tigriopus californicus</name>
    <name type="common">Marine copepod</name>
    <dbReference type="NCBI Taxonomy" id="6832"/>
    <lineage>
        <taxon>Eukaryota</taxon>
        <taxon>Metazoa</taxon>
        <taxon>Ecdysozoa</taxon>
        <taxon>Arthropoda</taxon>
        <taxon>Crustacea</taxon>
        <taxon>Multicrustacea</taxon>
        <taxon>Hexanauplia</taxon>
        <taxon>Copepoda</taxon>
        <taxon>Harpacticoida</taxon>
        <taxon>Harpacticidae</taxon>
        <taxon>Tigriopus</taxon>
    </lineage>
</organism>
<keyword evidence="7" id="KW-1199">Hemostasis impairing toxin</keyword>
<reference evidence="14 15" key="1">
    <citation type="journal article" date="2018" name="Nat. Ecol. Evol.">
        <title>Genomic signatures of mitonuclear coevolution across populations of Tigriopus californicus.</title>
        <authorList>
            <person name="Barreto F.S."/>
            <person name="Watson E.T."/>
            <person name="Lima T.G."/>
            <person name="Willett C.S."/>
            <person name="Edmands S."/>
            <person name="Li W."/>
            <person name="Burton R.S."/>
        </authorList>
    </citation>
    <scope>NUCLEOTIDE SEQUENCE [LARGE SCALE GENOMIC DNA]</scope>
    <source>
        <strain evidence="14 15">San Diego</strain>
    </source>
</reference>
<evidence type="ECO:0000256" key="7">
    <source>
        <dbReference type="ARBA" id="ARBA00023240"/>
    </source>
</evidence>
<dbReference type="Pfam" id="PF06079">
    <property type="entry name" value="Apyrase"/>
    <property type="match status" value="1"/>
</dbReference>
<evidence type="ECO:0000313" key="14">
    <source>
        <dbReference type="EMBL" id="TRY69025.1"/>
    </source>
</evidence>
<feature type="region of interest" description="Disordered" evidence="12">
    <location>
        <begin position="1"/>
        <end position="22"/>
    </location>
</feature>
<gene>
    <name evidence="14" type="ORF">TCAL_03817</name>
</gene>
<keyword evidence="15" id="KW-1185">Reference proteome</keyword>
<keyword evidence="3" id="KW-1201">Platelet aggregation inhibiting toxin</keyword>
<dbReference type="GO" id="GO:0045134">
    <property type="term" value="F:UDP phosphatase activity"/>
    <property type="evidence" value="ECO:0007669"/>
    <property type="project" value="TreeGrafter"/>
</dbReference>
<dbReference type="InterPro" id="IPR036258">
    <property type="entry name" value="Apyrase_sf"/>
</dbReference>
<evidence type="ECO:0000256" key="13">
    <source>
        <dbReference type="SAM" id="Phobius"/>
    </source>
</evidence>
<dbReference type="OMA" id="ATNLMLC"/>
<keyword evidence="6 11" id="KW-0106">Calcium</keyword>
<keyword evidence="13" id="KW-0812">Transmembrane</keyword>
<dbReference type="PANTHER" id="PTHR13023:SF3">
    <property type="entry name" value="SOLUBLE CALCIUM-ACTIVATED NUCLEOTIDASE 1"/>
    <property type="match status" value="1"/>
</dbReference>
<feature type="binding site" evidence="11">
    <location>
        <position position="435"/>
    </location>
    <ligand>
        <name>Ca(2+)</name>
        <dbReference type="ChEBI" id="CHEBI:29108"/>
    </ligand>
</feature>
<sequence>MSGQSPPPTGLRSATHATHSRNSVSASFAAIFAPQDRALQSALPSESRPFLSSEPNLTDDDDADRNGHSNHPPDSGERATLPSTMRHSASASVLEMGGMGEWRRTVHQPWSYRMGNSTFHFQKPLVVAISVILCGLFVLVYWLASSRGQPTPYAPQSPGWGLDHDHPHLGAGLRRYNAQYPLSQPTITPQGLQYQIAVIADPDEASKDPDKSHSWRSYLKTGLLTYETGQSHLLWDASPPIEIRSGMSNGGRGMELSELIVFDGKLLTIDDRTGVIYQMEGEKVMPWVILADGNGSETKSFKGEWLALKDEHLYVGGLGKEWTTPDGTVLNFNPMYVKRISKEGWVEHLNWHDNYVALKKAAGIEFPGYMIHEAAAWSSFHKKWFFLPRRASKNKYNDVEDERHGTNMMFMANEDFSDIQLRHIGTLDEPSHGFSSFKFIPDTDDSVIIALKSQELEGTIATYAMIFRIDGTILMPETKFADIKYEGIEFV</sequence>
<keyword evidence="4 11" id="KW-0479">Metal-binding</keyword>
<dbReference type="OrthoDB" id="25028at2759"/>
<dbReference type="GO" id="GO:0005509">
    <property type="term" value="F:calcium ion binding"/>
    <property type="evidence" value="ECO:0007669"/>
    <property type="project" value="InterPro"/>
</dbReference>
<dbReference type="STRING" id="6832.A0A553NUB3"/>
<evidence type="ECO:0000256" key="4">
    <source>
        <dbReference type="ARBA" id="ARBA00022723"/>
    </source>
</evidence>
<evidence type="ECO:0000256" key="11">
    <source>
        <dbReference type="PIRSR" id="PIRSR609283-1"/>
    </source>
</evidence>
<comment type="caution">
    <text evidence="14">The sequence shown here is derived from an EMBL/GenBank/DDBJ whole genome shotgun (WGS) entry which is preliminary data.</text>
</comment>
<feature type="binding site" evidence="11">
    <location>
        <position position="304"/>
    </location>
    <ligand>
        <name>Ca(2+)</name>
        <dbReference type="ChEBI" id="CHEBI:29108"/>
    </ligand>
</feature>
<dbReference type="GO" id="GO:0004382">
    <property type="term" value="F:GDP phosphatase activity"/>
    <property type="evidence" value="ECO:0007669"/>
    <property type="project" value="TreeGrafter"/>
</dbReference>
<dbReference type="PANTHER" id="PTHR13023">
    <property type="entry name" value="APYRASE"/>
    <property type="match status" value="1"/>
</dbReference>
<evidence type="ECO:0000256" key="3">
    <source>
        <dbReference type="ARBA" id="ARBA00022442"/>
    </source>
</evidence>
<accession>A0A553NUB3</accession>
<dbReference type="Gene3D" id="2.120.10.100">
    <property type="entry name" value="Apyrase"/>
    <property type="match status" value="1"/>
</dbReference>
<feature type="binding site" evidence="11">
    <location>
        <position position="257"/>
    </location>
    <ligand>
        <name>Ca(2+)</name>
        <dbReference type="ChEBI" id="CHEBI:29108"/>
    </ligand>
</feature>
<feature type="binding site" evidence="11">
    <location>
        <position position="373"/>
    </location>
    <ligand>
        <name>Ca(2+)</name>
        <dbReference type="ChEBI" id="CHEBI:29108"/>
    </ligand>
</feature>
<dbReference type="AlphaFoldDB" id="A0A553NUB3"/>
<feature type="compositionally biased region" description="Polar residues" evidence="12">
    <location>
        <begin position="81"/>
        <end position="90"/>
    </location>
</feature>
<dbReference type="EMBL" id="VCGU01000010">
    <property type="protein sequence ID" value="TRY69025.1"/>
    <property type="molecule type" value="Genomic_DNA"/>
</dbReference>
<dbReference type="FunFam" id="2.120.10.100:FF:000001">
    <property type="entry name" value="Soluble calcium-activated nucleotidase 1"/>
    <property type="match status" value="1"/>
</dbReference>
<proteinExistence type="inferred from homology"/>
<evidence type="ECO:0000256" key="2">
    <source>
        <dbReference type="ARBA" id="ARBA00012148"/>
    </source>
</evidence>
<comment type="catalytic activity">
    <reaction evidence="9">
        <text>a ribonucleoside 5'-triphosphate + 2 H2O = a ribonucleoside 5'-phosphate + 2 phosphate + 2 H(+)</text>
        <dbReference type="Rhea" id="RHEA:36795"/>
        <dbReference type="ChEBI" id="CHEBI:15377"/>
        <dbReference type="ChEBI" id="CHEBI:15378"/>
        <dbReference type="ChEBI" id="CHEBI:43474"/>
        <dbReference type="ChEBI" id="CHEBI:58043"/>
        <dbReference type="ChEBI" id="CHEBI:61557"/>
        <dbReference type="EC" id="3.6.1.5"/>
    </reaction>
    <physiologicalReaction direction="left-to-right" evidence="9">
        <dbReference type="Rhea" id="RHEA:36796"/>
    </physiologicalReaction>
</comment>
<evidence type="ECO:0000256" key="10">
    <source>
        <dbReference type="ARBA" id="ARBA00074431"/>
    </source>
</evidence>
<keyword evidence="13" id="KW-0472">Membrane</keyword>
<evidence type="ECO:0000256" key="9">
    <source>
        <dbReference type="ARBA" id="ARBA00047297"/>
    </source>
</evidence>
<dbReference type="Proteomes" id="UP000318571">
    <property type="component" value="Chromosome 1"/>
</dbReference>
<feature type="binding site" evidence="11">
    <location>
        <position position="486"/>
    </location>
    <ligand>
        <name>Ca(2+)</name>
        <dbReference type="ChEBI" id="CHEBI:29108"/>
    </ligand>
</feature>
<feature type="binding site" evidence="11">
    <location>
        <position position="258"/>
    </location>
    <ligand>
        <name>Ca(2+)</name>
        <dbReference type="ChEBI" id="CHEBI:29108"/>
    </ligand>
</feature>
<evidence type="ECO:0000256" key="12">
    <source>
        <dbReference type="SAM" id="MobiDB-lite"/>
    </source>
</evidence>
<evidence type="ECO:0000256" key="5">
    <source>
        <dbReference type="ARBA" id="ARBA00022801"/>
    </source>
</evidence>
<keyword evidence="13" id="KW-1133">Transmembrane helix</keyword>
<keyword evidence="5" id="KW-0378">Hydrolase</keyword>
<evidence type="ECO:0000313" key="15">
    <source>
        <dbReference type="Proteomes" id="UP000318571"/>
    </source>
</evidence>
<dbReference type="GO" id="GO:0004050">
    <property type="term" value="F:apyrase activity"/>
    <property type="evidence" value="ECO:0007669"/>
    <property type="project" value="UniProtKB-EC"/>
</dbReference>